<keyword evidence="1" id="KW-0732">Signal</keyword>
<reference evidence="2 3" key="1">
    <citation type="submission" date="2023-07" db="EMBL/GenBank/DDBJ databases">
        <title>Genomic Encyclopedia of Type Strains, Phase IV (KMG-IV): sequencing the most valuable type-strain genomes for metagenomic binning, comparative biology and taxonomic classification.</title>
        <authorList>
            <person name="Goeker M."/>
        </authorList>
    </citation>
    <scope>NUCLEOTIDE SEQUENCE [LARGE SCALE GENOMIC DNA]</scope>
    <source>
        <strain evidence="2 3">DSM 19619</strain>
    </source>
</reference>
<accession>A0ABU0J3G0</accession>
<dbReference type="RefSeq" id="WP_307270497.1">
    <property type="nucleotide sequence ID" value="NZ_JAUSVX010000002.1"/>
</dbReference>
<dbReference type="InterPro" id="IPR038696">
    <property type="entry name" value="IalB_sf"/>
</dbReference>
<organism evidence="2 3">
    <name type="scientific">Labrys wisconsinensis</name>
    <dbReference type="NCBI Taxonomy" id="425677"/>
    <lineage>
        <taxon>Bacteria</taxon>
        <taxon>Pseudomonadati</taxon>
        <taxon>Pseudomonadota</taxon>
        <taxon>Alphaproteobacteria</taxon>
        <taxon>Hyphomicrobiales</taxon>
        <taxon>Xanthobacteraceae</taxon>
        <taxon>Labrys</taxon>
    </lineage>
</organism>
<comment type="caution">
    <text evidence="2">The sequence shown here is derived from an EMBL/GenBank/DDBJ whole genome shotgun (WGS) entry which is preliminary data.</text>
</comment>
<sequence length="214" mass="22576">MSLRLLATAVATLGLMAAPALAQQPAAPAAGQPAAADAAGQGSAAPAIAGLQPDWIKSCATDPQTKKEFCQIVRDLRAETGETLASVEVRQERNGRRLMMIAVPPGMQIQPGVRVVVDQNPPVPGKFTVCLPSACYVEADVTDALIGMMKQGKTLNLQLLNVQGRGVVFPIGLEDFGKIFDGAPVDPKTVQNQQEDVRKRIEKAAQDALNKAAQ</sequence>
<dbReference type="Pfam" id="PF06776">
    <property type="entry name" value="IalB"/>
    <property type="match status" value="1"/>
</dbReference>
<dbReference type="Proteomes" id="UP001242480">
    <property type="component" value="Unassembled WGS sequence"/>
</dbReference>
<evidence type="ECO:0000256" key="1">
    <source>
        <dbReference type="SAM" id="SignalP"/>
    </source>
</evidence>
<evidence type="ECO:0000313" key="2">
    <source>
        <dbReference type="EMBL" id="MDQ0468802.1"/>
    </source>
</evidence>
<keyword evidence="3" id="KW-1185">Reference proteome</keyword>
<protein>
    <submittedName>
        <fullName evidence="2">Invasion protein IalB</fullName>
    </submittedName>
</protein>
<feature type="chain" id="PRO_5047178695" evidence="1">
    <location>
        <begin position="23"/>
        <end position="214"/>
    </location>
</feature>
<evidence type="ECO:0000313" key="3">
    <source>
        <dbReference type="Proteomes" id="UP001242480"/>
    </source>
</evidence>
<name>A0ABU0J3G0_9HYPH</name>
<dbReference type="InterPro" id="IPR010642">
    <property type="entry name" value="Invasion_prot_B"/>
</dbReference>
<feature type="signal peptide" evidence="1">
    <location>
        <begin position="1"/>
        <end position="22"/>
    </location>
</feature>
<proteinExistence type="predicted"/>
<gene>
    <name evidence="2" type="ORF">QO011_001802</name>
</gene>
<dbReference type="EMBL" id="JAUSVX010000002">
    <property type="protein sequence ID" value="MDQ0468802.1"/>
    <property type="molecule type" value="Genomic_DNA"/>
</dbReference>
<dbReference type="Gene3D" id="2.60.40.1880">
    <property type="entry name" value="Invasion associated locus B (IalB) protein"/>
    <property type="match status" value="1"/>
</dbReference>